<evidence type="ECO:0000256" key="5">
    <source>
        <dbReference type="SAM" id="SignalP"/>
    </source>
</evidence>
<comment type="caution">
    <text evidence="7">The sequence shown here is derived from an EMBL/GenBank/DDBJ whole genome shotgun (WGS) entry which is preliminary data.</text>
</comment>
<proteinExistence type="inferred from homology"/>
<dbReference type="GO" id="GO:0005975">
    <property type="term" value="P:carbohydrate metabolic process"/>
    <property type="evidence" value="ECO:0007669"/>
    <property type="project" value="InterPro"/>
</dbReference>
<sequence>MYTMKNLTCLIGVFLSVISFNVTAQTANIPDFPWMKEVGAKTFPVQQTVYNVTDYGAKGDALEMNTTAIQKAIDAAEQAGGGIVTFSPGIYLTGALFVGNNVNFNIPKGTTLIGSQDIDDYKKIDTRVAGVEMNWPSALVNIIGKKNAAISGDGVINGRGKVFWDKYRSMRKEYDPKGLRWIVDYDCERPRGILIAECENVTVENIVLYQPGFWSLHILYSKYVTVDGIIISNNIEGRGPSTDGIDIDSSEYILVQNSNINCNDDNFCLKAGRDSDGLRVNRPCRYVVIRDCIAGHGDGLFTCGSETSGGINNIVAYNMTGMGTKYGLRFKSTCQRGGVIEDIYLCNIEMIGVRDPFVVDLNWHPAYSTSKLPEGYDEKNVPTHWIKMLTPVDPKQGTPKFRNVHFMNVTATNAQTCIKVSGIENSTIDGFDFDNVHFSGENAGTISWAKDWKMNNFSVNAKSKLKLEHNKNVDITK</sequence>
<keyword evidence="5" id="KW-0732">Signal</keyword>
<accession>A0A413VTZ6</accession>
<evidence type="ECO:0000256" key="4">
    <source>
        <dbReference type="RuleBase" id="RU361169"/>
    </source>
</evidence>
<evidence type="ECO:0000256" key="3">
    <source>
        <dbReference type="ARBA" id="ARBA00023295"/>
    </source>
</evidence>
<dbReference type="GO" id="GO:0004650">
    <property type="term" value="F:polygalacturonase activity"/>
    <property type="evidence" value="ECO:0007669"/>
    <property type="project" value="InterPro"/>
</dbReference>
<feature type="chain" id="PRO_5019569577" evidence="5">
    <location>
        <begin position="25"/>
        <end position="477"/>
    </location>
</feature>
<dbReference type="InterPro" id="IPR012334">
    <property type="entry name" value="Pectin_lyas_fold"/>
</dbReference>
<gene>
    <name evidence="7" type="ORF">DW888_05190</name>
</gene>
<comment type="similarity">
    <text evidence="1 4">Belongs to the glycosyl hydrolase 28 family.</text>
</comment>
<dbReference type="Proteomes" id="UP000284379">
    <property type="component" value="Unassembled WGS sequence"/>
</dbReference>
<evidence type="ECO:0000256" key="2">
    <source>
        <dbReference type="ARBA" id="ARBA00022801"/>
    </source>
</evidence>
<dbReference type="EMBL" id="QSGO01000003">
    <property type="protein sequence ID" value="RHB36954.1"/>
    <property type="molecule type" value="Genomic_DNA"/>
</dbReference>
<reference evidence="7 8" key="1">
    <citation type="submission" date="2018-08" db="EMBL/GenBank/DDBJ databases">
        <title>A genome reference for cultivated species of the human gut microbiota.</title>
        <authorList>
            <person name="Zou Y."/>
            <person name="Xue W."/>
            <person name="Luo G."/>
        </authorList>
    </citation>
    <scope>NUCLEOTIDE SEQUENCE [LARGE SCALE GENOMIC DNA]</scope>
    <source>
        <strain evidence="7 8">AM40-30BH</strain>
    </source>
</reference>
<dbReference type="InterPro" id="IPR000743">
    <property type="entry name" value="Glyco_hydro_28"/>
</dbReference>
<dbReference type="InterPro" id="IPR006626">
    <property type="entry name" value="PbH1"/>
</dbReference>
<dbReference type="PANTHER" id="PTHR31339:SF9">
    <property type="entry name" value="PLASMIN AND FIBRONECTIN-BINDING PROTEIN A"/>
    <property type="match status" value="1"/>
</dbReference>
<dbReference type="Gene3D" id="2.160.20.10">
    <property type="entry name" value="Single-stranded right-handed beta-helix, Pectin lyase-like"/>
    <property type="match status" value="1"/>
</dbReference>
<feature type="signal peptide" evidence="5">
    <location>
        <begin position="1"/>
        <end position="24"/>
    </location>
</feature>
<keyword evidence="3 4" id="KW-0326">Glycosidase</keyword>
<feature type="domain" description="Rhamnogalacturonase A/B/Epimerase-like pectate lyase" evidence="6">
    <location>
        <begin position="50"/>
        <end position="119"/>
    </location>
</feature>
<name>A0A413VTZ6_9BACE</name>
<evidence type="ECO:0000259" key="6">
    <source>
        <dbReference type="Pfam" id="PF12708"/>
    </source>
</evidence>
<dbReference type="InterPro" id="IPR051801">
    <property type="entry name" value="GH28_Enzymes"/>
</dbReference>
<protein>
    <submittedName>
        <fullName evidence="7">Glycoside hydrolase family 28 protein</fullName>
    </submittedName>
</protein>
<dbReference type="Pfam" id="PF12708">
    <property type="entry name" value="Pect-lyase_RHGA_epim"/>
    <property type="match status" value="1"/>
</dbReference>
<evidence type="ECO:0000313" key="7">
    <source>
        <dbReference type="EMBL" id="RHB36954.1"/>
    </source>
</evidence>
<evidence type="ECO:0000256" key="1">
    <source>
        <dbReference type="ARBA" id="ARBA00008834"/>
    </source>
</evidence>
<dbReference type="InterPro" id="IPR011050">
    <property type="entry name" value="Pectin_lyase_fold/virulence"/>
</dbReference>
<dbReference type="SMART" id="SM00710">
    <property type="entry name" value="PbH1"/>
    <property type="match status" value="4"/>
</dbReference>
<dbReference type="SUPFAM" id="SSF51126">
    <property type="entry name" value="Pectin lyase-like"/>
    <property type="match status" value="1"/>
</dbReference>
<dbReference type="AlphaFoldDB" id="A0A413VTZ6"/>
<dbReference type="Pfam" id="PF00295">
    <property type="entry name" value="Glyco_hydro_28"/>
    <property type="match status" value="1"/>
</dbReference>
<keyword evidence="2 4" id="KW-0378">Hydrolase</keyword>
<dbReference type="PANTHER" id="PTHR31339">
    <property type="entry name" value="PECTIN LYASE-RELATED"/>
    <property type="match status" value="1"/>
</dbReference>
<evidence type="ECO:0000313" key="8">
    <source>
        <dbReference type="Proteomes" id="UP000284379"/>
    </source>
</evidence>
<dbReference type="InterPro" id="IPR024535">
    <property type="entry name" value="RHGA/B-epi-like_pectate_lyase"/>
</dbReference>
<organism evidence="7 8">
    <name type="scientific">Bacteroides nordii</name>
    <dbReference type="NCBI Taxonomy" id="291645"/>
    <lineage>
        <taxon>Bacteria</taxon>
        <taxon>Pseudomonadati</taxon>
        <taxon>Bacteroidota</taxon>
        <taxon>Bacteroidia</taxon>
        <taxon>Bacteroidales</taxon>
        <taxon>Bacteroidaceae</taxon>
        <taxon>Bacteroides</taxon>
    </lineage>
</organism>